<dbReference type="Proteomes" id="UP000785200">
    <property type="component" value="Unassembled WGS sequence"/>
</dbReference>
<proteinExistence type="predicted"/>
<feature type="region of interest" description="Disordered" evidence="1">
    <location>
        <begin position="1"/>
        <end position="24"/>
    </location>
</feature>
<protein>
    <submittedName>
        <fullName evidence="3">Transporter mfs2</fullName>
    </submittedName>
</protein>
<accession>A0A9P6SPJ0</accession>
<keyword evidence="4" id="KW-1185">Reference proteome</keyword>
<comment type="caution">
    <text evidence="3">The sequence shown here is derived from an EMBL/GenBank/DDBJ whole genome shotgun (WGS) entry which is preliminary data.</text>
</comment>
<reference evidence="3" key="1">
    <citation type="submission" date="2019-07" db="EMBL/GenBank/DDBJ databases">
        <title>Hyphodiscus hymeniophilus genome sequencing and assembly.</title>
        <authorList>
            <person name="Kramer G."/>
            <person name="Nodwell J."/>
        </authorList>
    </citation>
    <scope>NUCLEOTIDE SEQUENCE</scope>
    <source>
        <strain evidence="3">ATCC 34498</strain>
    </source>
</reference>
<sequence length="121" mass="14100">MSTALNTPELQSSQDEEKQQLPLPSDDSQFLVDWEEGHDPLNPKNFRTAWKWLIVTIVSNLCIVNICINVRSAHRSFWLFGRSCSTRLVTFCCWNSRWPDDNESTFRGSCHFNPMSRFVDD</sequence>
<dbReference type="AlphaFoldDB" id="A0A9P6SPJ0"/>
<name>A0A9P6SPJ0_9HELO</name>
<feature type="transmembrane region" description="Helical" evidence="2">
    <location>
        <begin position="49"/>
        <end position="68"/>
    </location>
</feature>
<evidence type="ECO:0000313" key="4">
    <source>
        <dbReference type="Proteomes" id="UP000785200"/>
    </source>
</evidence>
<evidence type="ECO:0000313" key="3">
    <source>
        <dbReference type="EMBL" id="KAG0645421.1"/>
    </source>
</evidence>
<keyword evidence="2" id="KW-1133">Transmembrane helix</keyword>
<organism evidence="3 4">
    <name type="scientific">Hyphodiscus hymeniophilus</name>
    <dbReference type="NCBI Taxonomy" id="353542"/>
    <lineage>
        <taxon>Eukaryota</taxon>
        <taxon>Fungi</taxon>
        <taxon>Dikarya</taxon>
        <taxon>Ascomycota</taxon>
        <taxon>Pezizomycotina</taxon>
        <taxon>Leotiomycetes</taxon>
        <taxon>Helotiales</taxon>
        <taxon>Hyphodiscaceae</taxon>
        <taxon>Hyphodiscus</taxon>
    </lineage>
</organism>
<gene>
    <name evidence="3" type="ORF">D0Z07_8570</name>
</gene>
<evidence type="ECO:0000256" key="2">
    <source>
        <dbReference type="SAM" id="Phobius"/>
    </source>
</evidence>
<keyword evidence="2" id="KW-0812">Transmembrane</keyword>
<evidence type="ECO:0000256" key="1">
    <source>
        <dbReference type="SAM" id="MobiDB-lite"/>
    </source>
</evidence>
<feature type="compositionally biased region" description="Polar residues" evidence="1">
    <location>
        <begin position="1"/>
        <end position="13"/>
    </location>
</feature>
<dbReference type="EMBL" id="VNKQ01000018">
    <property type="protein sequence ID" value="KAG0645421.1"/>
    <property type="molecule type" value="Genomic_DNA"/>
</dbReference>
<keyword evidence="2" id="KW-0472">Membrane</keyword>